<sequence>MTPKARLSSAIDLLCAIENHPRRPADATANQFFRDRRFIGGGDRRAISGIVWDVLRKWKRLHWHLTPIDGGASPRLLCAASLIFSGEAVSDVARLFDGDRFAQSPLSMREARGLEALAGRTLDDAAMPQDVRLEYPKFLEETLVARFGDRLEEEMRAMDAPAPLDLRVNLLKSDRASAKKNLAEEQIHVTETPLSPWGLRAPSRLSVTGTAAFKEGWIEIHDEGSQLIAACVDPQPGERIVDFCAGAGGKTLALAMLMENRGHITACDVSAPRLEGAVKRLRRAGVHNVERHIFTSGDKWVKRREGRFDRVLVDAPCSGSGTWRRNPDARIHLSRNDIEELVVKQARILDTAARLVRPGGRLVYATCSLLPAENEDQIAAFCQRHDAFSPTAPDSAHLPPHLRGEKQLSLTPATNHTDGFFAATLVRKDA</sequence>
<comment type="caution">
    <text evidence="6">Lacks conserved residue(s) required for the propagation of feature annotation.</text>
</comment>
<evidence type="ECO:0000313" key="8">
    <source>
        <dbReference type="EMBL" id="UYH51901.1"/>
    </source>
</evidence>
<feature type="active site" description="Nucleophile" evidence="6">
    <location>
        <position position="367"/>
    </location>
</feature>
<dbReference type="GO" id="GO:0032259">
    <property type="term" value="P:methylation"/>
    <property type="evidence" value="ECO:0007669"/>
    <property type="project" value="UniProtKB-KW"/>
</dbReference>
<accession>A0ABY6GMA5</accession>
<dbReference type="SUPFAM" id="SSF53335">
    <property type="entry name" value="S-adenosyl-L-methionine-dependent methyltransferases"/>
    <property type="match status" value="1"/>
</dbReference>
<feature type="binding site" evidence="6">
    <location>
        <position position="268"/>
    </location>
    <ligand>
        <name>S-adenosyl-L-methionine</name>
        <dbReference type="ChEBI" id="CHEBI:59789"/>
    </ligand>
</feature>
<keyword evidence="2 6" id="KW-0489">Methyltransferase</keyword>
<proteinExistence type="inferred from homology"/>
<name>A0ABY6GMA5_9PROT</name>
<dbReference type="InterPro" id="IPR023267">
    <property type="entry name" value="RCMT"/>
</dbReference>
<evidence type="ECO:0000313" key="9">
    <source>
        <dbReference type="Proteomes" id="UP001163831"/>
    </source>
</evidence>
<evidence type="ECO:0000256" key="5">
    <source>
        <dbReference type="ARBA" id="ARBA00022884"/>
    </source>
</evidence>
<reference evidence="8" key="1">
    <citation type="submission" date="2022-10" db="EMBL/GenBank/DDBJ databases">
        <title>Candidatus Kirkpatrella diaphorinas gen. nov., sp. nov., an uncultured endosymbiont identified in a population of Diaphorina citri from Hawaii.</title>
        <authorList>
            <person name="Henry E.M."/>
            <person name="Carlson C.R."/>
            <person name="Kuo Y.-W."/>
        </authorList>
    </citation>
    <scope>NUCLEOTIDE SEQUENCE</scope>
    <source>
        <strain evidence="8">CADCRV1</strain>
    </source>
</reference>
<keyword evidence="3 6" id="KW-0808">Transferase</keyword>
<evidence type="ECO:0000256" key="3">
    <source>
        <dbReference type="ARBA" id="ARBA00022679"/>
    </source>
</evidence>
<organism evidence="8 9">
    <name type="scientific">Candidatus Kirkpatrickella diaphorinae</name>
    <dbReference type="NCBI Taxonomy" id="2984322"/>
    <lineage>
        <taxon>Bacteria</taxon>
        <taxon>Pseudomonadati</taxon>
        <taxon>Pseudomonadota</taxon>
        <taxon>Alphaproteobacteria</taxon>
        <taxon>Acetobacterales</taxon>
        <taxon>Acetobacteraceae</taxon>
        <taxon>Candidatus Kirkpatrickella</taxon>
    </lineage>
</organism>
<dbReference type="PANTHER" id="PTHR22807:SF53">
    <property type="entry name" value="RIBOSOMAL RNA SMALL SUBUNIT METHYLTRANSFERASE B-RELATED"/>
    <property type="match status" value="1"/>
</dbReference>
<dbReference type="Gene3D" id="3.30.70.1170">
    <property type="entry name" value="Sun protein, domain 3"/>
    <property type="match status" value="1"/>
</dbReference>
<feature type="binding site" evidence="6">
    <location>
        <position position="314"/>
    </location>
    <ligand>
        <name>S-adenosyl-L-methionine</name>
        <dbReference type="ChEBI" id="CHEBI:59789"/>
    </ligand>
</feature>
<dbReference type="Pfam" id="PF22458">
    <property type="entry name" value="RsmF-B_ferredox"/>
    <property type="match status" value="1"/>
</dbReference>
<dbReference type="InterPro" id="IPR049560">
    <property type="entry name" value="MeTrfase_RsmB-F_NOP2_cat"/>
</dbReference>
<dbReference type="Proteomes" id="UP001163831">
    <property type="component" value="Chromosome"/>
</dbReference>
<keyword evidence="5 6" id="KW-0694">RNA-binding</keyword>
<dbReference type="PANTHER" id="PTHR22807">
    <property type="entry name" value="NOP2 YEAST -RELATED NOL1/NOP2/FMU SUN DOMAIN-CONTAINING"/>
    <property type="match status" value="1"/>
</dbReference>
<evidence type="ECO:0000256" key="2">
    <source>
        <dbReference type="ARBA" id="ARBA00022603"/>
    </source>
</evidence>
<dbReference type="CDD" id="cd02440">
    <property type="entry name" value="AdoMet_MTases"/>
    <property type="match status" value="1"/>
</dbReference>
<dbReference type="InterPro" id="IPR054728">
    <property type="entry name" value="RsmB-like_ferredoxin"/>
</dbReference>
<evidence type="ECO:0000259" key="7">
    <source>
        <dbReference type="PROSITE" id="PS51686"/>
    </source>
</evidence>
<comment type="similarity">
    <text evidence="1 6">Belongs to the class I-like SAM-binding methyltransferase superfamily. RsmB/NOP family.</text>
</comment>
<evidence type="ECO:0000256" key="4">
    <source>
        <dbReference type="ARBA" id="ARBA00022691"/>
    </source>
</evidence>
<dbReference type="PRINTS" id="PR02008">
    <property type="entry name" value="RCMTFAMILY"/>
</dbReference>
<dbReference type="Gene3D" id="3.40.50.150">
    <property type="entry name" value="Vaccinia Virus protein VP39"/>
    <property type="match status" value="1"/>
</dbReference>
<protein>
    <submittedName>
        <fullName evidence="8">RsmB/NOP family class I SAM-dependent RNA methyltransferase</fullName>
    </submittedName>
</protein>
<evidence type="ECO:0000256" key="1">
    <source>
        <dbReference type="ARBA" id="ARBA00007494"/>
    </source>
</evidence>
<dbReference type="EMBL" id="CP107052">
    <property type="protein sequence ID" value="UYH51901.1"/>
    <property type="molecule type" value="Genomic_DNA"/>
</dbReference>
<evidence type="ECO:0000256" key="6">
    <source>
        <dbReference type="PROSITE-ProRule" id="PRU01023"/>
    </source>
</evidence>
<dbReference type="InterPro" id="IPR001678">
    <property type="entry name" value="MeTrfase_RsmB-F_NOP2_dom"/>
</dbReference>
<dbReference type="Pfam" id="PF01189">
    <property type="entry name" value="Methyltr_RsmB-F"/>
    <property type="match status" value="1"/>
</dbReference>
<keyword evidence="9" id="KW-1185">Reference proteome</keyword>
<gene>
    <name evidence="8" type="ORF">N5W20_03325</name>
</gene>
<dbReference type="InterPro" id="IPR029063">
    <property type="entry name" value="SAM-dependent_MTases_sf"/>
</dbReference>
<dbReference type="PROSITE" id="PS51686">
    <property type="entry name" value="SAM_MT_RSMB_NOP"/>
    <property type="match status" value="1"/>
</dbReference>
<feature type="domain" description="SAM-dependent MTase RsmB/NOP-type" evidence="7">
    <location>
        <begin position="154"/>
        <end position="428"/>
    </location>
</feature>
<keyword evidence="4 6" id="KW-0949">S-adenosyl-L-methionine</keyword>
<dbReference type="PROSITE" id="PS01153">
    <property type="entry name" value="NOL1_NOP2_SUN"/>
    <property type="match status" value="1"/>
</dbReference>
<dbReference type="InterPro" id="IPR018314">
    <property type="entry name" value="RsmB/NOL1/NOP2-like_CS"/>
</dbReference>
<dbReference type="RefSeq" id="WP_319807496.1">
    <property type="nucleotide sequence ID" value="NZ_CP107052.1"/>
</dbReference>
<dbReference type="GO" id="GO:0008168">
    <property type="term" value="F:methyltransferase activity"/>
    <property type="evidence" value="ECO:0007669"/>
    <property type="project" value="UniProtKB-KW"/>
</dbReference>